<accession>A0A7Y9KIB6</accession>
<organism evidence="1 2">
    <name type="scientific">Microbacterium immunditiarum</name>
    <dbReference type="NCBI Taxonomy" id="337480"/>
    <lineage>
        <taxon>Bacteria</taxon>
        <taxon>Bacillati</taxon>
        <taxon>Actinomycetota</taxon>
        <taxon>Actinomycetes</taxon>
        <taxon>Micrococcales</taxon>
        <taxon>Microbacteriaceae</taxon>
        <taxon>Microbacterium</taxon>
    </lineage>
</organism>
<dbReference type="EMBL" id="JACCBV010000001">
    <property type="protein sequence ID" value="NYE18610.1"/>
    <property type="molecule type" value="Genomic_DNA"/>
</dbReference>
<reference evidence="1 2" key="1">
    <citation type="submission" date="2020-07" db="EMBL/GenBank/DDBJ databases">
        <title>Sequencing the genomes of 1000 actinobacteria strains.</title>
        <authorList>
            <person name="Klenk H.-P."/>
        </authorList>
    </citation>
    <scope>NUCLEOTIDE SEQUENCE [LARGE SCALE GENOMIC DNA]</scope>
    <source>
        <strain evidence="1 2">DSM 24662</strain>
    </source>
</reference>
<keyword evidence="2" id="KW-1185">Reference proteome</keyword>
<dbReference type="Proteomes" id="UP000576969">
    <property type="component" value="Unassembled WGS sequence"/>
</dbReference>
<name>A0A7Y9KIB6_9MICO</name>
<dbReference type="AlphaFoldDB" id="A0A7Y9KIB6"/>
<comment type="caution">
    <text evidence="1">The sequence shown here is derived from an EMBL/GenBank/DDBJ whole genome shotgun (WGS) entry which is preliminary data.</text>
</comment>
<dbReference type="RefSeq" id="WP_179487373.1">
    <property type="nucleotide sequence ID" value="NZ_JACCBV010000001.1"/>
</dbReference>
<sequence length="45" mass="4746">MTGARLVASDGTVLATDGEPVPDAHHRRLLTEAGMGYRLVLDDPA</sequence>
<protein>
    <submittedName>
        <fullName evidence="1">Uncharacterized protein</fullName>
    </submittedName>
</protein>
<evidence type="ECO:0000313" key="1">
    <source>
        <dbReference type="EMBL" id="NYE18610.1"/>
    </source>
</evidence>
<gene>
    <name evidence="1" type="ORF">BJ991_000638</name>
</gene>
<proteinExistence type="predicted"/>
<evidence type="ECO:0000313" key="2">
    <source>
        <dbReference type="Proteomes" id="UP000576969"/>
    </source>
</evidence>